<protein>
    <submittedName>
        <fullName evidence="1">Uncharacterized protein</fullName>
    </submittedName>
</protein>
<dbReference type="RefSeq" id="WP_046506089.1">
    <property type="nucleotide sequence ID" value="NZ_CBDDLU010000013.1"/>
</dbReference>
<keyword evidence="2" id="KW-1185">Reference proteome</keyword>
<dbReference type="AlphaFoldDB" id="A0A0M2RBC2"/>
<dbReference type="EMBL" id="LANI01000005">
    <property type="protein sequence ID" value="KKJ77290.1"/>
    <property type="molecule type" value="Genomic_DNA"/>
</dbReference>
<comment type="caution">
    <text evidence="1">The sequence shown here is derived from an EMBL/GenBank/DDBJ whole genome shotgun (WGS) entry which is preliminary data.</text>
</comment>
<evidence type="ECO:0000313" key="1">
    <source>
        <dbReference type="EMBL" id="KKJ77290.1"/>
    </source>
</evidence>
<evidence type="ECO:0000313" key="2">
    <source>
        <dbReference type="Proteomes" id="UP000034491"/>
    </source>
</evidence>
<dbReference type="OrthoDB" id="8480908at2"/>
<name>A0A0M2RBC2_9PROT</name>
<organism evidence="1 2">
    <name type="scientific">Kiloniella litopenaei</name>
    <dbReference type="NCBI Taxonomy" id="1549748"/>
    <lineage>
        <taxon>Bacteria</taxon>
        <taxon>Pseudomonadati</taxon>
        <taxon>Pseudomonadota</taxon>
        <taxon>Alphaproteobacteria</taxon>
        <taxon>Rhodospirillales</taxon>
        <taxon>Kiloniellaceae</taxon>
        <taxon>Kiloniella</taxon>
    </lineage>
</organism>
<gene>
    <name evidence="1" type="ORF">WH95_09705</name>
</gene>
<sequence>MRNALDSTIDFDLNAADMSIHFQNARKVRSAEAHKLFGMFLKALVSPVSNWKTRYILALSRTA</sequence>
<dbReference type="Proteomes" id="UP000034491">
    <property type="component" value="Unassembled WGS sequence"/>
</dbReference>
<proteinExistence type="predicted"/>
<reference evidence="1 2" key="1">
    <citation type="submission" date="2015-03" db="EMBL/GenBank/DDBJ databases">
        <title>Genome sequence of Kiloniella sp. P1-1, isolated from the gut microflora of Pacific white shrimp, Penaeus vannamei.</title>
        <authorList>
            <person name="Shao Z."/>
            <person name="Wang L."/>
            <person name="Li X."/>
        </authorList>
    </citation>
    <scope>NUCLEOTIDE SEQUENCE [LARGE SCALE GENOMIC DNA]</scope>
    <source>
        <strain evidence="1 2">P1-1</strain>
    </source>
</reference>
<accession>A0A0M2RBC2</accession>